<feature type="region of interest" description="Disordered" evidence="1">
    <location>
        <begin position="81"/>
        <end position="186"/>
    </location>
</feature>
<accession>A0A4S9A3G5</accession>
<evidence type="ECO:0000313" key="3">
    <source>
        <dbReference type="Proteomes" id="UP000308802"/>
    </source>
</evidence>
<reference evidence="2 3" key="1">
    <citation type="submission" date="2018-10" db="EMBL/GenBank/DDBJ databases">
        <title>Fifty Aureobasidium pullulans genomes reveal a recombining polyextremotolerant generalist.</title>
        <authorList>
            <person name="Gostincar C."/>
            <person name="Turk M."/>
            <person name="Zajc J."/>
            <person name="Gunde-Cimerman N."/>
        </authorList>
    </citation>
    <scope>NUCLEOTIDE SEQUENCE [LARGE SCALE GENOMIC DNA]</scope>
    <source>
        <strain evidence="2 3">EXF-10659</strain>
    </source>
</reference>
<dbReference type="EMBL" id="QZAO01000169">
    <property type="protein sequence ID" value="THW73542.1"/>
    <property type="molecule type" value="Genomic_DNA"/>
</dbReference>
<sequence length="186" mass="20539">MHNAPVETPKGLFLKVNRAVDQDQALDFLLNVKMVANTLRGESDAQSDVVQTQLALLQEYEAHYRAEVHRLSVSAVAFSPSAATTNSAPVLDTHQDGSSRSDSQGQGLYPCPDHKKPSYTHSQGQCRNPWQPKPEAHQEYQPTRRAAQRDGNSIASHVDDSGRVSKSGPKPKRMNKNWTPQGGDRK</sequence>
<name>A0A4S9A3G5_AURPU</name>
<protein>
    <submittedName>
        <fullName evidence="2">Uncharacterized protein</fullName>
    </submittedName>
</protein>
<dbReference type="Proteomes" id="UP000308802">
    <property type="component" value="Unassembled WGS sequence"/>
</dbReference>
<dbReference type="AlphaFoldDB" id="A0A4S9A3G5"/>
<evidence type="ECO:0000256" key="1">
    <source>
        <dbReference type="SAM" id="MobiDB-lite"/>
    </source>
</evidence>
<feature type="compositionally biased region" description="Polar residues" evidence="1">
    <location>
        <begin position="119"/>
        <end position="128"/>
    </location>
</feature>
<comment type="caution">
    <text evidence="2">The sequence shown here is derived from an EMBL/GenBank/DDBJ whole genome shotgun (WGS) entry which is preliminary data.</text>
</comment>
<organism evidence="2 3">
    <name type="scientific">Aureobasidium pullulans</name>
    <name type="common">Black yeast</name>
    <name type="synonym">Pullularia pullulans</name>
    <dbReference type="NCBI Taxonomy" id="5580"/>
    <lineage>
        <taxon>Eukaryota</taxon>
        <taxon>Fungi</taxon>
        <taxon>Dikarya</taxon>
        <taxon>Ascomycota</taxon>
        <taxon>Pezizomycotina</taxon>
        <taxon>Dothideomycetes</taxon>
        <taxon>Dothideomycetidae</taxon>
        <taxon>Dothideales</taxon>
        <taxon>Saccotheciaceae</taxon>
        <taxon>Aureobasidium</taxon>
    </lineage>
</organism>
<evidence type="ECO:0000313" key="2">
    <source>
        <dbReference type="EMBL" id="THW73542.1"/>
    </source>
</evidence>
<gene>
    <name evidence="2" type="ORF">D6D19_05556</name>
</gene>
<proteinExistence type="predicted"/>